<evidence type="ECO:0000256" key="2">
    <source>
        <dbReference type="ARBA" id="ARBA00022448"/>
    </source>
</evidence>
<feature type="signal peptide" evidence="10">
    <location>
        <begin position="1"/>
        <end position="27"/>
    </location>
</feature>
<comment type="subcellular location">
    <subcellularLocation>
        <location evidence="1 8">Cell outer membrane</location>
        <topology evidence="1 8">Multi-pass membrane protein</topology>
    </subcellularLocation>
</comment>
<dbReference type="AlphaFoldDB" id="A0A1M6URC3"/>
<dbReference type="InterPro" id="IPR012910">
    <property type="entry name" value="Plug_dom"/>
</dbReference>
<evidence type="ECO:0000256" key="5">
    <source>
        <dbReference type="ARBA" id="ARBA00023077"/>
    </source>
</evidence>
<dbReference type="OrthoDB" id="9768177at2"/>
<dbReference type="Proteomes" id="UP000184498">
    <property type="component" value="Unassembled WGS sequence"/>
</dbReference>
<dbReference type="SUPFAM" id="SSF56935">
    <property type="entry name" value="Porins"/>
    <property type="match status" value="1"/>
</dbReference>
<accession>A0A1M6URC3</accession>
<name>A0A1M6URC3_9FLAO</name>
<evidence type="ECO:0000313" key="13">
    <source>
        <dbReference type="EMBL" id="SHK71758.1"/>
    </source>
</evidence>
<evidence type="ECO:0000256" key="9">
    <source>
        <dbReference type="RuleBase" id="RU003357"/>
    </source>
</evidence>
<dbReference type="SUPFAM" id="SSF49464">
    <property type="entry name" value="Carboxypeptidase regulatory domain-like"/>
    <property type="match status" value="1"/>
</dbReference>
<dbReference type="InterPro" id="IPR023996">
    <property type="entry name" value="TonB-dep_OMP_SusC/RagA"/>
</dbReference>
<gene>
    <name evidence="13" type="ORF">SAMN05444371_3434</name>
</gene>
<keyword evidence="14" id="KW-1185">Reference proteome</keyword>
<keyword evidence="7 8" id="KW-0998">Cell outer membrane</keyword>
<keyword evidence="2 8" id="KW-0813">Transport</keyword>
<dbReference type="InterPro" id="IPR000531">
    <property type="entry name" value="Beta-barrel_TonB"/>
</dbReference>
<sequence length="1002" mass="110923">MKKNFCGLGHIQMAFGLTLLASGVAVAQMRVVTGTVTDQGKPVLGVSVFQKGSDAVTMTNESGVYRIQVSGENPSLVFRHPEFGERTVFLGSKITINVSFGNGESEIEEVVLNAGYYKVKERESTGSIAKITSKEIENQPVNNALAAMQGRLAGVNIIQGSGIAGGGFDIQIRGRNSLRNNSNGAIDANVPLYIIDGVPVSAVNEFKSNQTTSILPYQDSNPLNAINPDDIESIEVLKDADATAIYGSKGANGVVLVTTKKGRSGKTEVLINNAYGLGSAPRLPKMMNLSQYLQVRRDAFANDGITQYPATSFDVNGTWDLKKETDWQRYFIGNTSERSTSRVQISGGSRNTRFMISGGHDEETTTFPGSYRYKRNTFGANLNHETENKKLRISWSAYYTQQNNVLPPTDFSRVYRLAPNAPDLFSPDGSINWANKTFANPMAEASQVYKTKGEQLLSNLNLSYAITKDLQISLNGGYSRNTTEEKRLYPKTFYNPEFNIGSERSALSIATPQQSNWILEPQLNYNTKWGKHKIDVLIGGTFQDQSTENKVLNASNFPSDDLIEDISSAAALKVMSSGSSNYRYQAVYGRLNYQFNSRYILNVTGRRDGSSRFGDNRRYANFSALGAAWLFSKEGFLKDVSWLSFGKLRFSYGSAGSDLIGNYQFYDTYLIASTVYDGTSGMNPSRLYNPNFSWEKTLKLEAALEVSLFKDRINLVINRYRNRSSDQLVGVPLSTVTGFNSYQGNMAATVENSGWEFSLQSQNIKNKDFSWESSFNLSLPKNKLISFPNLETSTYASSLMVGYSTNIRKYYHYLGVDPTTGLYQFEDKNGDGKLDVNDRTVIKEIGPLWFGGITNNLRYMGFELSVLLQFSKQSQFNQLSMARLLGNMGNLPAEFLDYWTPDNPNAKYQRPTTGANPVATAAANNYLNSDASVSDIFAMKLKNVSLRYNIPNGLLGTLRASVYLEGQNIVTVSNFKGSDPDYILADFLPPLRVISIGTTIKF</sequence>
<keyword evidence="10" id="KW-0732">Signal</keyword>
<evidence type="ECO:0000256" key="3">
    <source>
        <dbReference type="ARBA" id="ARBA00022452"/>
    </source>
</evidence>
<dbReference type="InterPro" id="IPR023997">
    <property type="entry name" value="TonB-dep_OMP_SusC/RagA_CS"/>
</dbReference>
<keyword evidence="5 9" id="KW-0798">TonB box</keyword>
<dbReference type="NCBIfam" id="TIGR04056">
    <property type="entry name" value="OMP_RagA_SusC"/>
    <property type="match status" value="1"/>
</dbReference>
<evidence type="ECO:0000256" key="10">
    <source>
        <dbReference type="SAM" id="SignalP"/>
    </source>
</evidence>
<feature type="chain" id="PRO_5012206741" evidence="10">
    <location>
        <begin position="28"/>
        <end position="1002"/>
    </location>
</feature>
<keyword evidence="4 8" id="KW-0812">Transmembrane</keyword>
<dbReference type="InterPro" id="IPR008969">
    <property type="entry name" value="CarboxyPept-like_regulatory"/>
</dbReference>
<evidence type="ECO:0000256" key="8">
    <source>
        <dbReference type="PROSITE-ProRule" id="PRU01360"/>
    </source>
</evidence>
<evidence type="ECO:0000256" key="7">
    <source>
        <dbReference type="ARBA" id="ARBA00023237"/>
    </source>
</evidence>
<keyword evidence="6 8" id="KW-0472">Membrane</keyword>
<evidence type="ECO:0000256" key="6">
    <source>
        <dbReference type="ARBA" id="ARBA00023136"/>
    </source>
</evidence>
<evidence type="ECO:0000259" key="11">
    <source>
        <dbReference type="Pfam" id="PF00593"/>
    </source>
</evidence>
<dbReference type="PROSITE" id="PS52016">
    <property type="entry name" value="TONB_DEPENDENT_REC_3"/>
    <property type="match status" value="1"/>
</dbReference>
<dbReference type="Pfam" id="PF07715">
    <property type="entry name" value="Plug"/>
    <property type="match status" value="1"/>
</dbReference>
<dbReference type="EMBL" id="FRAM01000006">
    <property type="protein sequence ID" value="SHK71758.1"/>
    <property type="molecule type" value="Genomic_DNA"/>
</dbReference>
<dbReference type="GO" id="GO:0009279">
    <property type="term" value="C:cell outer membrane"/>
    <property type="evidence" value="ECO:0007669"/>
    <property type="project" value="UniProtKB-SubCell"/>
</dbReference>
<dbReference type="NCBIfam" id="TIGR04057">
    <property type="entry name" value="SusC_RagA_signa"/>
    <property type="match status" value="1"/>
</dbReference>
<comment type="similarity">
    <text evidence="8 9">Belongs to the TonB-dependent receptor family.</text>
</comment>
<dbReference type="Gene3D" id="2.40.170.20">
    <property type="entry name" value="TonB-dependent receptor, beta-barrel domain"/>
    <property type="match status" value="1"/>
</dbReference>
<dbReference type="Gene3D" id="2.170.130.10">
    <property type="entry name" value="TonB-dependent receptor, plug domain"/>
    <property type="match status" value="1"/>
</dbReference>
<dbReference type="RefSeq" id="WP_073000468.1">
    <property type="nucleotide sequence ID" value="NZ_FRAM01000006.1"/>
</dbReference>
<dbReference type="InterPro" id="IPR036942">
    <property type="entry name" value="Beta-barrel_TonB_sf"/>
</dbReference>
<evidence type="ECO:0000256" key="4">
    <source>
        <dbReference type="ARBA" id="ARBA00022692"/>
    </source>
</evidence>
<organism evidence="13 14">
    <name type="scientific">Epilithonimonas mollis</name>
    <dbReference type="NCBI Taxonomy" id="216903"/>
    <lineage>
        <taxon>Bacteria</taxon>
        <taxon>Pseudomonadati</taxon>
        <taxon>Bacteroidota</taxon>
        <taxon>Flavobacteriia</taxon>
        <taxon>Flavobacteriales</taxon>
        <taxon>Weeksellaceae</taxon>
        <taxon>Chryseobacterium group</taxon>
        <taxon>Epilithonimonas</taxon>
    </lineage>
</organism>
<dbReference type="InterPro" id="IPR039426">
    <property type="entry name" value="TonB-dep_rcpt-like"/>
</dbReference>
<feature type="domain" description="TonB-dependent receptor plug" evidence="12">
    <location>
        <begin position="121"/>
        <end position="254"/>
    </location>
</feature>
<protein>
    <submittedName>
        <fullName evidence="13">TonB-linked outer membrane protein, SusC/RagA family</fullName>
    </submittedName>
</protein>
<evidence type="ECO:0000259" key="12">
    <source>
        <dbReference type="Pfam" id="PF07715"/>
    </source>
</evidence>
<dbReference type="InterPro" id="IPR037066">
    <property type="entry name" value="Plug_dom_sf"/>
</dbReference>
<evidence type="ECO:0000256" key="1">
    <source>
        <dbReference type="ARBA" id="ARBA00004571"/>
    </source>
</evidence>
<dbReference type="STRING" id="216903.SAMN05444371_3434"/>
<proteinExistence type="inferred from homology"/>
<keyword evidence="3 8" id="KW-1134">Transmembrane beta strand</keyword>
<feature type="domain" description="TonB-dependent receptor-like beta-barrel" evidence="11">
    <location>
        <begin position="407"/>
        <end position="962"/>
    </location>
</feature>
<reference evidence="14" key="1">
    <citation type="submission" date="2016-11" db="EMBL/GenBank/DDBJ databases">
        <authorList>
            <person name="Varghese N."/>
            <person name="Submissions S."/>
        </authorList>
    </citation>
    <scope>NUCLEOTIDE SEQUENCE [LARGE SCALE GENOMIC DNA]</scope>
    <source>
        <strain evidence="14">DSM 18016</strain>
    </source>
</reference>
<evidence type="ECO:0000313" key="14">
    <source>
        <dbReference type="Proteomes" id="UP000184498"/>
    </source>
</evidence>
<dbReference type="Pfam" id="PF00593">
    <property type="entry name" value="TonB_dep_Rec_b-barrel"/>
    <property type="match status" value="1"/>
</dbReference>